<evidence type="ECO:0000259" key="1">
    <source>
        <dbReference type="PROSITE" id="PS51490"/>
    </source>
</evidence>
<keyword evidence="3" id="KW-1185">Reference proteome</keyword>
<gene>
    <name evidence="2" type="primary">KCTD9_2</name>
    <name evidence="2" type="ORF">OS493_015137</name>
</gene>
<dbReference type="PROSITE" id="PS51490">
    <property type="entry name" value="KHA"/>
    <property type="match status" value="1"/>
</dbReference>
<accession>A0A9X0D5G7</accession>
<proteinExistence type="predicted"/>
<dbReference type="AlphaFoldDB" id="A0A9X0D5G7"/>
<dbReference type="InterPro" id="IPR021789">
    <property type="entry name" value="KHA_dom"/>
</dbReference>
<comment type="caution">
    <text evidence="2">The sequence shown here is derived from an EMBL/GenBank/DDBJ whole genome shotgun (WGS) entry which is preliminary data.</text>
</comment>
<organism evidence="2 3">
    <name type="scientific">Desmophyllum pertusum</name>
    <dbReference type="NCBI Taxonomy" id="174260"/>
    <lineage>
        <taxon>Eukaryota</taxon>
        <taxon>Metazoa</taxon>
        <taxon>Cnidaria</taxon>
        <taxon>Anthozoa</taxon>
        <taxon>Hexacorallia</taxon>
        <taxon>Scleractinia</taxon>
        <taxon>Caryophylliina</taxon>
        <taxon>Caryophylliidae</taxon>
        <taxon>Desmophyllum</taxon>
    </lineage>
</organism>
<protein>
    <submittedName>
        <fullName evidence="2">BTB/POZ domain-containing protein kctd9</fullName>
    </submittedName>
</protein>
<feature type="domain" description="KHA" evidence="1">
    <location>
        <begin position="11"/>
        <end position="63"/>
    </location>
</feature>
<reference evidence="2" key="1">
    <citation type="submission" date="2023-01" db="EMBL/GenBank/DDBJ databases">
        <title>Genome assembly of the deep-sea coral Lophelia pertusa.</title>
        <authorList>
            <person name="Herrera S."/>
            <person name="Cordes E."/>
        </authorList>
    </citation>
    <scope>NUCLEOTIDE SEQUENCE</scope>
    <source>
        <strain evidence="2">USNM1676648</strain>
        <tissue evidence="2">Polyp</tissue>
    </source>
</reference>
<evidence type="ECO:0000313" key="3">
    <source>
        <dbReference type="Proteomes" id="UP001163046"/>
    </source>
</evidence>
<dbReference type="EMBL" id="MU825880">
    <property type="protein sequence ID" value="KAJ7385559.1"/>
    <property type="molecule type" value="Genomic_DNA"/>
</dbReference>
<dbReference type="Proteomes" id="UP001163046">
    <property type="component" value="Unassembled WGS sequence"/>
</dbReference>
<dbReference type="Pfam" id="PF11834">
    <property type="entry name" value="KHA"/>
    <property type="match status" value="1"/>
</dbReference>
<sequence length="63" mass="6545">MPENVQNVQKRVTVFAKGCNSDAGKVVAIPGTLKEFLLAAKCKLGLPAAAAVYTKNGGLIDDV</sequence>
<name>A0A9X0D5G7_9CNID</name>
<evidence type="ECO:0000313" key="2">
    <source>
        <dbReference type="EMBL" id="KAJ7385559.1"/>
    </source>
</evidence>